<accession>A0ABR5Q5T2</accession>
<organism evidence="1 2">
    <name type="scientific">Paucilactobacillus hokkaidonensis</name>
    <dbReference type="NCBI Taxonomy" id="1193095"/>
    <lineage>
        <taxon>Bacteria</taxon>
        <taxon>Bacillati</taxon>
        <taxon>Bacillota</taxon>
        <taxon>Bacilli</taxon>
        <taxon>Lactobacillales</taxon>
        <taxon>Lactobacillaceae</taxon>
        <taxon>Paucilactobacillus</taxon>
    </lineage>
</organism>
<sequence>MLKFYKITSKYVNKSVNIKKNYFEINDWHYAGLRKKSWIDINHPYSIDKPSEFYNGLKHFDHLSENDIFRFETFIKTH</sequence>
<dbReference type="EMBL" id="JQCH01000011">
    <property type="protein sequence ID" value="KRO09849.1"/>
    <property type="molecule type" value="Genomic_DNA"/>
</dbReference>
<proteinExistence type="predicted"/>
<evidence type="ECO:0000313" key="2">
    <source>
        <dbReference type="Proteomes" id="UP000051884"/>
    </source>
</evidence>
<keyword evidence="2" id="KW-1185">Reference proteome</keyword>
<gene>
    <name evidence="1" type="ORF">IV59_GL000317</name>
</gene>
<protein>
    <submittedName>
        <fullName evidence="1">Uncharacterized protein</fullName>
    </submittedName>
</protein>
<reference evidence="1 2" key="1">
    <citation type="journal article" date="2015" name="Genome Announc.">
        <title>Expanding the biotechnology potential of lactobacilli through comparative genomics of 213 strains and associated genera.</title>
        <authorList>
            <person name="Sun Z."/>
            <person name="Harris H.M."/>
            <person name="McCann A."/>
            <person name="Guo C."/>
            <person name="Argimon S."/>
            <person name="Zhang W."/>
            <person name="Yang X."/>
            <person name="Jeffery I.B."/>
            <person name="Cooney J.C."/>
            <person name="Kagawa T.F."/>
            <person name="Liu W."/>
            <person name="Song Y."/>
            <person name="Salvetti E."/>
            <person name="Wrobel A."/>
            <person name="Rasinkangas P."/>
            <person name="Parkhill J."/>
            <person name="Rea M.C."/>
            <person name="O'Sullivan O."/>
            <person name="Ritari J."/>
            <person name="Douillard F.P."/>
            <person name="Paul Ross R."/>
            <person name="Yang R."/>
            <person name="Briner A.E."/>
            <person name="Felis G.E."/>
            <person name="de Vos W.M."/>
            <person name="Barrangou R."/>
            <person name="Klaenhammer T.R."/>
            <person name="Caufield P.W."/>
            <person name="Cui Y."/>
            <person name="Zhang H."/>
            <person name="O'Toole P.W."/>
        </authorList>
    </citation>
    <scope>NUCLEOTIDE SEQUENCE [LARGE SCALE GENOMIC DNA]</scope>
    <source>
        <strain evidence="1 2">DSM 26202</strain>
    </source>
</reference>
<evidence type="ECO:0000313" key="1">
    <source>
        <dbReference type="EMBL" id="KRO09849.1"/>
    </source>
</evidence>
<comment type="caution">
    <text evidence="1">The sequence shown here is derived from an EMBL/GenBank/DDBJ whole genome shotgun (WGS) entry which is preliminary data.</text>
</comment>
<name>A0ABR5Q5T2_9LACO</name>
<dbReference type="Proteomes" id="UP000051884">
    <property type="component" value="Unassembled WGS sequence"/>
</dbReference>